<dbReference type="Gene3D" id="1.20.120.1630">
    <property type="match status" value="1"/>
</dbReference>
<dbReference type="eggNOG" id="KOG4650">
    <property type="taxonomic scope" value="Eukaryota"/>
</dbReference>
<keyword evidence="2" id="KW-1133">Transmembrane helix</keyword>
<proteinExistence type="predicted"/>
<evidence type="ECO:0000256" key="2">
    <source>
        <dbReference type="SAM" id="Phobius"/>
    </source>
</evidence>
<evidence type="ECO:0000256" key="1">
    <source>
        <dbReference type="SAM" id="MobiDB-lite"/>
    </source>
</evidence>
<dbReference type="OMA" id="WRKGGYQ"/>
<evidence type="ECO:0000313" key="3">
    <source>
        <dbReference type="EMBL" id="EMF17306.1"/>
    </source>
</evidence>
<organism evidence="3 4">
    <name type="scientific">Sphaerulina musiva (strain SO2202)</name>
    <name type="common">Poplar stem canker fungus</name>
    <name type="synonym">Septoria musiva</name>
    <dbReference type="NCBI Taxonomy" id="692275"/>
    <lineage>
        <taxon>Eukaryota</taxon>
        <taxon>Fungi</taxon>
        <taxon>Dikarya</taxon>
        <taxon>Ascomycota</taxon>
        <taxon>Pezizomycotina</taxon>
        <taxon>Dothideomycetes</taxon>
        <taxon>Dothideomycetidae</taxon>
        <taxon>Mycosphaerellales</taxon>
        <taxon>Mycosphaerellaceae</taxon>
        <taxon>Sphaerulina</taxon>
    </lineage>
</organism>
<dbReference type="InterPro" id="IPR010721">
    <property type="entry name" value="UstE-like"/>
</dbReference>
<keyword evidence="4" id="KW-1185">Reference proteome</keyword>
<dbReference type="RefSeq" id="XP_016765427.1">
    <property type="nucleotide sequence ID" value="XM_016902333.1"/>
</dbReference>
<dbReference type="PANTHER" id="PTHR32251">
    <property type="entry name" value="3-OXO-5-ALPHA-STEROID 4-DEHYDROGENASE"/>
    <property type="match status" value="1"/>
</dbReference>
<dbReference type="Pfam" id="PF06966">
    <property type="entry name" value="DUF1295"/>
    <property type="match status" value="1"/>
</dbReference>
<keyword evidence="2" id="KW-0472">Membrane</keyword>
<gene>
    <name evidence="3" type="ORF">SEPMUDRAFT_130080</name>
</gene>
<dbReference type="OrthoDB" id="201504at2759"/>
<dbReference type="HOGENOM" id="CLU_043418_0_1_1"/>
<reference evidence="3 4" key="1">
    <citation type="journal article" date="2012" name="PLoS Pathog.">
        <title>Diverse lifestyles and strategies of plant pathogenesis encoded in the genomes of eighteen Dothideomycetes fungi.</title>
        <authorList>
            <person name="Ohm R.A."/>
            <person name="Feau N."/>
            <person name="Henrissat B."/>
            <person name="Schoch C.L."/>
            <person name="Horwitz B.A."/>
            <person name="Barry K.W."/>
            <person name="Condon B.J."/>
            <person name="Copeland A.C."/>
            <person name="Dhillon B."/>
            <person name="Glaser F."/>
            <person name="Hesse C.N."/>
            <person name="Kosti I."/>
            <person name="LaButti K."/>
            <person name="Lindquist E.A."/>
            <person name="Lucas S."/>
            <person name="Salamov A.A."/>
            <person name="Bradshaw R.E."/>
            <person name="Ciuffetti L."/>
            <person name="Hamelin R.C."/>
            <person name="Kema G.H.J."/>
            <person name="Lawrence C."/>
            <person name="Scott J.A."/>
            <person name="Spatafora J.W."/>
            <person name="Turgeon B.G."/>
            <person name="de Wit P.J.G.M."/>
            <person name="Zhong S."/>
            <person name="Goodwin S.B."/>
            <person name="Grigoriev I.V."/>
        </authorList>
    </citation>
    <scope>NUCLEOTIDE SEQUENCE [LARGE SCALE GENOMIC DNA]</scope>
    <source>
        <strain evidence="3 4">SO2202</strain>
    </source>
</reference>
<sequence>MVVQSAVQAALPAVQTLQDCAIYSTTFEAYLPQLYALPQQVWAALGDLEALKQIYVSTNPAIFGLAVALALFPVFLVISEANKNYSQVDRVWSILPAVFNLHYALWARMNGLPTTRVDNVLAFSVVWSIRLTYNYWRKGGYQIGSEDYRWELIKKQIGSFGFLLLNIVFISSMQVVLLWSVTLPTYVLLLASQLRPEMGMADIIIARVLMALVVFEYFADQQQWNYQNAKKEYLRTAKVPAGWTRAQMDRGFVTTGLWKYSRHPNFAAEQSIWILLYQWSCFQSDTLYNWTCAGVIGYVLVFQGSTPLTEWISSQKYPEYGLYQERVGQFVPSPFGRGWSEEEMESLGPKYVEQAKAKQQKKRT</sequence>
<name>N1QJ96_SPHMS</name>
<feature type="transmembrane region" description="Helical" evidence="2">
    <location>
        <begin position="157"/>
        <end position="179"/>
    </location>
</feature>
<dbReference type="GeneID" id="27899470"/>
<feature type="transmembrane region" description="Helical" evidence="2">
    <location>
        <begin position="61"/>
        <end position="79"/>
    </location>
</feature>
<dbReference type="PANTHER" id="PTHR32251:SF23">
    <property type="entry name" value="3-OXO-5-ALPHA-STEROID 4-DEHYDROGENASE (DUF1295)"/>
    <property type="match status" value="1"/>
</dbReference>
<evidence type="ECO:0000313" key="4">
    <source>
        <dbReference type="Proteomes" id="UP000016931"/>
    </source>
</evidence>
<keyword evidence="2" id="KW-0812">Transmembrane</keyword>
<feature type="transmembrane region" description="Helical" evidence="2">
    <location>
        <begin position="199"/>
        <end position="219"/>
    </location>
</feature>
<dbReference type="AlphaFoldDB" id="N1QJ96"/>
<dbReference type="Proteomes" id="UP000016931">
    <property type="component" value="Unassembled WGS sequence"/>
</dbReference>
<feature type="region of interest" description="Disordered" evidence="1">
    <location>
        <begin position="341"/>
        <end position="364"/>
    </location>
</feature>
<dbReference type="EMBL" id="KB456260">
    <property type="protein sequence ID" value="EMF17306.1"/>
    <property type="molecule type" value="Genomic_DNA"/>
</dbReference>
<dbReference type="GO" id="GO:0016020">
    <property type="term" value="C:membrane"/>
    <property type="evidence" value="ECO:0007669"/>
    <property type="project" value="TreeGrafter"/>
</dbReference>
<accession>N1QJ96</accession>
<protein>
    <submittedName>
        <fullName evidence="3">DUF1295-domain-containing protein</fullName>
    </submittedName>
</protein>